<accession>A0A1H7YIQ1</accession>
<evidence type="ECO:0000313" key="1">
    <source>
        <dbReference type="EMBL" id="SEM45865.1"/>
    </source>
</evidence>
<gene>
    <name evidence="1" type="ORF">SAMN05216180_0063</name>
</gene>
<protein>
    <recommendedName>
        <fullName evidence="3">IraD/Gp25-like domain-containing protein</fullName>
    </recommendedName>
</protein>
<dbReference type="SUPFAM" id="SSF160719">
    <property type="entry name" value="gpW/gp25-like"/>
    <property type="match status" value="1"/>
</dbReference>
<sequence length="101" mass="11224">MWMLMTVKNANRGIDWGAARNARIAQNVLNLINTYRYEVAYNRTLGIDPALIDRPSPAAIAQLKVDIADLVARYEPRATLKTIHCAVNSSGNIETEVVIEV</sequence>
<dbReference type="EMBL" id="FOCG01000001">
    <property type="protein sequence ID" value="SEM45865.1"/>
    <property type="molecule type" value="Genomic_DNA"/>
</dbReference>
<dbReference type="AlphaFoldDB" id="A0A1H7YIQ1"/>
<dbReference type="Proteomes" id="UP000199158">
    <property type="component" value="Unassembled WGS sequence"/>
</dbReference>
<evidence type="ECO:0000313" key="2">
    <source>
        <dbReference type="Proteomes" id="UP000199158"/>
    </source>
</evidence>
<keyword evidence="2" id="KW-1185">Reference proteome</keyword>
<organism evidence="1 2">
    <name type="scientific">Hydrogenoanaerobacterium saccharovorans</name>
    <dbReference type="NCBI Taxonomy" id="474960"/>
    <lineage>
        <taxon>Bacteria</taxon>
        <taxon>Bacillati</taxon>
        <taxon>Bacillota</taxon>
        <taxon>Clostridia</taxon>
        <taxon>Eubacteriales</taxon>
        <taxon>Oscillospiraceae</taxon>
        <taxon>Hydrogenoanaerobacterium</taxon>
    </lineage>
</organism>
<dbReference type="Gene3D" id="3.10.450.40">
    <property type="match status" value="1"/>
</dbReference>
<reference evidence="1 2" key="1">
    <citation type="submission" date="2016-10" db="EMBL/GenBank/DDBJ databases">
        <authorList>
            <person name="de Groot N.N."/>
        </authorList>
    </citation>
    <scope>NUCLEOTIDE SEQUENCE [LARGE SCALE GENOMIC DNA]</scope>
    <source>
        <strain evidence="1 2">CGMCC 1.5070</strain>
    </source>
</reference>
<name>A0A1H7YIQ1_9FIRM</name>
<evidence type="ECO:0008006" key="3">
    <source>
        <dbReference type="Google" id="ProtNLM"/>
    </source>
</evidence>
<proteinExistence type="predicted"/>
<dbReference type="STRING" id="474960.SAMN05216180_0063"/>